<proteinExistence type="predicted"/>
<keyword evidence="1" id="KW-1133">Transmembrane helix</keyword>
<dbReference type="EMBL" id="JACAZH010000010">
    <property type="protein sequence ID" value="KAF7357487.1"/>
    <property type="molecule type" value="Genomic_DNA"/>
</dbReference>
<dbReference type="Proteomes" id="UP000623467">
    <property type="component" value="Unassembled WGS sequence"/>
</dbReference>
<sequence>MQKANHIVSFFNGSHYWGGQLKITASAEKITCGLKKNYELRWYTLILLALSVLLHQLALNILIACSDARKVMAGFSTVNTDVVAIVQDDSFWLWVEWAMAVACPFVDTIAECEGRSVTLADCMLQFLAAACKLSLLDAKDTDDMAHACIVVDKCILKMATPIHCLALFLHPLYCKLAVVNIPGFTLRDLKRTALMIAKEKWGWGE</sequence>
<protein>
    <submittedName>
        <fullName evidence="2">DUF659 domain-containing protein</fullName>
    </submittedName>
</protein>
<evidence type="ECO:0000313" key="3">
    <source>
        <dbReference type="Proteomes" id="UP000623467"/>
    </source>
</evidence>
<name>A0A8H6YFC9_9AGAR</name>
<keyword evidence="3" id="KW-1185">Reference proteome</keyword>
<dbReference type="SUPFAM" id="SSF53098">
    <property type="entry name" value="Ribonuclease H-like"/>
    <property type="match status" value="1"/>
</dbReference>
<dbReference type="OrthoDB" id="3226942at2759"/>
<keyword evidence="1" id="KW-0472">Membrane</keyword>
<keyword evidence="1" id="KW-0812">Transmembrane</keyword>
<organism evidence="2 3">
    <name type="scientific">Mycena sanguinolenta</name>
    <dbReference type="NCBI Taxonomy" id="230812"/>
    <lineage>
        <taxon>Eukaryota</taxon>
        <taxon>Fungi</taxon>
        <taxon>Dikarya</taxon>
        <taxon>Basidiomycota</taxon>
        <taxon>Agaricomycotina</taxon>
        <taxon>Agaricomycetes</taxon>
        <taxon>Agaricomycetidae</taxon>
        <taxon>Agaricales</taxon>
        <taxon>Marasmiineae</taxon>
        <taxon>Mycenaceae</taxon>
        <taxon>Mycena</taxon>
    </lineage>
</organism>
<gene>
    <name evidence="2" type="ORF">MSAN_01344900</name>
</gene>
<feature type="transmembrane region" description="Helical" evidence="1">
    <location>
        <begin position="42"/>
        <end position="63"/>
    </location>
</feature>
<dbReference type="InterPro" id="IPR012337">
    <property type="entry name" value="RNaseH-like_sf"/>
</dbReference>
<evidence type="ECO:0000256" key="1">
    <source>
        <dbReference type="SAM" id="Phobius"/>
    </source>
</evidence>
<evidence type="ECO:0000313" key="2">
    <source>
        <dbReference type="EMBL" id="KAF7357487.1"/>
    </source>
</evidence>
<reference evidence="2" key="1">
    <citation type="submission" date="2020-05" db="EMBL/GenBank/DDBJ databases">
        <title>Mycena genomes resolve the evolution of fungal bioluminescence.</title>
        <authorList>
            <person name="Tsai I.J."/>
        </authorList>
    </citation>
    <scope>NUCLEOTIDE SEQUENCE</scope>
    <source>
        <strain evidence="2">160909Yilan</strain>
    </source>
</reference>
<comment type="caution">
    <text evidence="2">The sequence shown here is derived from an EMBL/GenBank/DDBJ whole genome shotgun (WGS) entry which is preliminary data.</text>
</comment>
<accession>A0A8H6YFC9</accession>
<dbReference type="AlphaFoldDB" id="A0A8H6YFC9"/>